<evidence type="ECO:0000313" key="2">
    <source>
        <dbReference type="Proteomes" id="UP001162060"/>
    </source>
</evidence>
<dbReference type="AlphaFoldDB" id="A0AAV1TZD1"/>
<reference evidence="1" key="1">
    <citation type="submission" date="2024-01" db="EMBL/GenBank/DDBJ databases">
        <authorList>
            <person name="Webb A."/>
        </authorList>
    </citation>
    <scope>NUCLEOTIDE SEQUENCE</scope>
    <source>
        <strain evidence="1">Pm1</strain>
    </source>
</reference>
<accession>A0AAV1TZD1</accession>
<proteinExistence type="predicted"/>
<protein>
    <submittedName>
        <fullName evidence="1">Uncharacterized protein</fullName>
    </submittedName>
</protein>
<sequence>MHAELEEMDQDFRAVQFIVPKGHQGGTVRHCPRRWIKYSLMSERPGCRGGESNSGALCVKEVAEERQHVDRTIHALPVVEQALSNRLTPVVVVRIYTIQVV</sequence>
<gene>
    <name evidence="1" type="ORF">PM001_LOCUS12925</name>
</gene>
<organism evidence="1 2">
    <name type="scientific">Peronospora matthiolae</name>
    <dbReference type="NCBI Taxonomy" id="2874970"/>
    <lineage>
        <taxon>Eukaryota</taxon>
        <taxon>Sar</taxon>
        <taxon>Stramenopiles</taxon>
        <taxon>Oomycota</taxon>
        <taxon>Peronosporomycetes</taxon>
        <taxon>Peronosporales</taxon>
        <taxon>Peronosporaceae</taxon>
        <taxon>Peronospora</taxon>
    </lineage>
</organism>
<evidence type="ECO:0000313" key="1">
    <source>
        <dbReference type="EMBL" id="CAK7927775.1"/>
    </source>
</evidence>
<comment type="caution">
    <text evidence="1">The sequence shown here is derived from an EMBL/GenBank/DDBJ whole genome shotgun (WGS) entry which is preliminary data.</text>
</comment>
<dbReference type="Proteomes" id="UP001162060">
    <property type="component" value="Unassembled WGS sequence"/>
</dbReference>
<dbReference type="EMBL" id="CAKLBY020000115">
    <property type="protein sequence ID" value="CAK7927775.1"/>
    <property type="molecule type" value="Genomic_DNA"/>
</dbReference>
<name>A0AAV1TZD1_9STRA</name>